<dbReference type="PROSITE" id="PS51736">
    <property type="entry name" value="RECOMBINASES_3"/>
    <property type="match status" value="1"/>
</dbReference>
<dbReference type="Pfam" id="PF00239">
    <property type="entry name" value="Resolvase"/>
    <property type="match status" value="1"/>
</dbReference>
<feature type="domain" description="Resolvase/invertase-type recombinase catalytic" evidence="1">
    <location>
        <begin position="1"/>
        <end position="136"/>
    </location>
</feature>
<accession>A0A1V0SLR3</accession>
<dbReference type="EMBL" id="KY684119">
    <property type="protein sequence ID" value="ARF12652.1"/>
    <property type="molecule type" value="Genomic_DNA"/>
</dbReference>
<dbReference type="InterPro" id="IPR036162">
    <property type="entry name" value="Resolvase-like_N_sf"/>
</dbReference>
<dbReference type="SUPFAM" id="SSF53041">
    <property type="entry name" value="Resolvase-like"/>
    <property type="match status" value="1"/>
</dbReference>
<dbReference type="InterPro" id="IPR006119">
    <property type="entry name" value="Resolv_N"/>
</dbReference>
<evidence type="ECO:0000313" key="2">
    <source>
        <dbReference type="EMBL" id="ARF12652.1"/>
    </source>
</evidence>
<evidence type="ECO:0000259" key="1">
    <source>
        <dbReference type="PROSITE" id="PS51736"/>
    </source>
</evidence>
<dbReference type="GO" id="GO:0003677">
    <property type="term" value="F:DNA binding"/>
    <property type="evidence" value="ECO:0007669"/>
    <property type="project" value="InterPro"/>
</dbReference>
<dbReference type="InterPro" id="IPR038109">
    <property type="entry name" value="DNA_bind_recomb_sf"/>
</dbReference>
<reference evidence="2" key="1">
    <citation type="journal article" date="2017" name="Science">
        <title>Giant viruses with an expanded complement of translation system components.</title>
        <authorList>
            <person name="Schulz F."/>
            <person name="Yutin N."/>
            <person name="Ivanova N.N."/>
            <person name="Ortega D.R."/>
            <person name="Lee T.K."/>
            <person name="Vierheilig J."/>
            <person name="Daims H."/>
            <person name="Horn M."/>
            <person name="Wagner M."/>
            <person name="Jensen G.J."/>
            <person name="Kyrpides N.C."/>
            <person name="Koonin E.V."/>
            <person name="Woyke T."/>
        </authorList>
    </citation>
    <scope>NUCLEOTIDE SEQUENCE</scope>
    <source>
        <strain evidence="2">KNV1</strain>
    </source>
</reference>
<gene>
    <name evidence="2" type="ORF">Klosneuvirus_12_9</name>
</gene>
<sequence length="237" mass="27679">MQSEEGISLDTQLKKIQDYCSYKGFELFNKIYKDEGLSGKNMERPELKKLLDDVQKDDYVIIYELSRLSRNTRDALNILEQINNKGGFLICLNPDIDFSSPAGKMMYTVLSAFHQLERETTSQRVSMNMKNLSKQNLLRSRPPFGYKFISKDKPMIEDEEQQKVVKVIKEKYEELKNITAVTEYLNSNGYNKCFKKEGQKFYVQTVKNILSDYGVINTNRKKISDKFLDTRKNAIKQ</sequence>
<protein>
    <submittedName>
        <fullName evidence="2">Resolvase</fullName>
    </submittedName>
</protein>
<name>A0A1V0SLR3_9VIRU</name>
<dbReference type="Pfam" id="PF07508">
    <property type="entry name" value="Recombinase"/>
    <property type="match status" value="1"/>
</dbReference>
<proteinExistence type="predicted"/>
<dbReference type="InterPro" id="IPR050639">
    <property type="entry name" value="SSR_resolvase"/>
</dbReference>
<dbReference type="SMART" id="SM00857">
    <property type="entry name" value="Resolvase"/>
    <property type="match status" value="1"/>
</dbReference>
<dbReference type="Gene3D" id="3.40.50.1390">
    <property type="entry name" value="Resolvase, N-terminal catalytic domain"/>
    <property type="match status" value="1"/>
</dbReference>
<dbReference type="Gene3D" id="3.90.1750.20">
    <property type="entry name" value="Putative Large Serine Recombinase, Chain B, Domain 2"/>
    <property type="match status" value="1"/>
</dbReference>
<organism evidence="2">
    <name type="scientific">Klosneuvirus KNV1</name>
    <dbReference type="NCBI Taxonomy" id="1977640"/>
    <lineage>
        <taxon>Viruses</taxon>
        <taxon>Varidnaviria</taxon>
        <taxon>Bamfordvirae</taxon>
        <taxon>Nucleocytoviricota</taxon>
        <taxon>Megaviricetes</taxon>
        <taxon>Imitervirales</taxon>
        <taxon>Mimiviridae</taxon>
        <taxon>Klosneuvirinae</taxon>
        <taxon>Klosneuvirus</taxon>
    </lineage>
</organism>
<dbReference type="CDD" id="cd03768">
    <property type="entry name" value="SR_ResInv"/>
    <property type="match status" value="1"/>
</dbReference>
<dbReference type="PANTHER" id="PTHR30461:SF23">
    <property type="entry name" value="DNA RECOMBINASE-RELATED"/>
    <property type="match status" value="1"/>
</dbReference>
<dbReference type="PANTHER" id="PTHR30461">
    <property type="entry name" value="DNA-INVERTASE FROM LAMBDOID PROPHAGE"/>
    <property type="match status" value="1"/>
</dbReference>
<dbReference type="InterPro" id="IPR011109">
    <property type="entry name" value="DNA_bind_recombinase_dom"/>
</dbReference>
<dbReference type="GO" id="GO:0000150">
    <property type="term" value="F:DNA strand exchange activity"/>
    <property type="evidence" value="ECO:0007669"/>
    <property type="project" value="InterPro"/>
</dbReference>